<protein>
    <submittedName>
        <fullName evidence="1">Uncharacterized protein</fullName>
    </submittedName>
</protein>
<reference evidence="1 2" key="1">
    <citation type="submission" date="2024-03" db="EMBL/GenBank/DDBJ databases">
        <title>Novel species of the genus Variovorax.</title>
        <authorList>
            <person name="Liu Q."/>
            <person name="Xin Y.-H."/>
        </authorList>
    </citation>
    <scope>NUCLEOTIDE SEQUENCE [LARGE SCALE GENOMIC DNA]</scope>
    <source>
        <strain evidence="1 2">KACC 18899</strain>
    </source>
</reference>
<dbReference type="Proteomes" id="UP001365846">
    <property type="component" value="Unassembled WGS sequence"/>
</dbReference>
<keyword evidence="2" id="KW-1185">Reference proteome</keyword>
<proteinExistence type="predicted"/>
<gene>
    <name evidence="1" type="ORF">WKW77_12550</name>
</gene>
<organism evidence="1 2">
    <name type="scientific">Variovorax ureilyticus</name>
    <dbReference type="NCBI Taxonomy" id="1836198"/>
    <lineage>
        <taxon>Bacteria</taxon>
        <taxon>Pseudomonadati</taxon>
        <taxon>Pseudomonadota</taxon>
        <taxon>Betaproteobacteria</taxon>
        <taxon>Burkholderiales</taxon>
        <taxon>Comamonadaceae</taxon>
        <taxon>Variovorax</taxon>
    </lineage>
</organism>
<comment type="caution">
    <text evidence="1">The sequence shown here is derived from an EMBL/GenBank/DDBJ whole genome shotgun (WGS) entry which is preliminary data.</text>
</comment>
<evidence type="ECO:0000313" key="1">
    <source>
        <dbReference type="EMBL" id="MEJ8811901.1"/>
    </source>
</evidence>
<dbReference type="RefSeq" id="WP_340357180.1">
    <property type="nucleotide sequence ID" value="NZ_JBBKZU010000005.1"/>
</dbReference>
<dbReference type="EMBL" id="JBBKZU010000005">
    <property type="protein sequence ID" value="MEJ8811901.1"/>
    <property type="molecule type" value="Genomic_DNA"/>
</dbReference>
<evidence type="ECO:0000313" key="2">
    <source>
        <dbReference type="Proteomes" id="UP001365846"/>
    </source>
</evidence>
<accession>A0ABU8VEJ3</accession>
<sequence length="477" mass="52927">MSDIDSLSRRVLALDAKLATLSGETSAWREESKDAQARFAWHRSQIAEVCGDLEEMHAVISGELAELRKAQPLTVAAIERLERRILAALQIWECYRSKFAVRIEARLRESLILIDDLAWQAYRPAHDRAVASGRLPAERARLPPLVFPNARWSPFARSREQAYELDEATGVLRTIDDFEDYLRAIPVPLIGIPWYQVSHLPDAVFVGHEVGHLVEEDLGLEEDLRQLVLTALGAVDEERRAAWSGRWRSEVFADIYGVLATGPAFVGTLIDVLRGAPDIATESQPDAAGRWRAYPTRALRVRLVCEALRQLAADEPAKARFSQIADDFQAAWTATYPAHALPAYEDDVPRVVHALMHAPLEALARNKGGAGESLSSVLGFTDAMQSSAKADADRANKAEDPTGKDVRTLFAAVALAFRQDPGRYAAEGAQNRFRRRLLNLPMERVRAFSGAAPAAPEADRRKAAARWLFDRMEAGRV</sequence>
<name>A0ABU8VEJ3_9BURK</name>